<dbReference type="AlphaFoldDB" id="A0A2C6KXM8"/>
<name>A0A2C6KXM8_9APIC</name>
<feature type="compositionally biased region" description="Basic residues" evidence="1">
    <location>
        <begin position="675"/>
        <end position="686"/>
    </location>
</feature>
<keyword evidence="3" id="KW-1185">Reference proteome</keyword>
<feature type="compositionally biased region" description="Basic and acidic residues" evidence="1">
    <location>
        <begin position="381"/>
        <end position="432"/>
    </location>
</feature>
<feature type="compositionally biased region" description="Low complexity" evidence="1">
    <location>
        <begin position="639"/>
        <end position="650"/>
    </location>
</feature>
<feature type="compositionally biased region" description="Basic and acidic residues" evidence="1">
    <location>
        <begin position="858"/>
        <end position="933"/>
    </location>
</feature>
<sequence length="1097" mass="124593">MLGTSTRDGSVCLWKVPEKTEPYSQALGLLCNLSDYYLDVLKRKRRERDPSFFSHDDSTSEEEQKEERDHSPPWGVCTPQKEEDHRHDALMETTNKPRRGQEDLGVEGQEQISTNEKEKEEEKEKRREMNKKKMKRSGELDPCRGECTSSSSSSFSWRDKIDRDNFDRIFTWRDAIIAFSSNSVTLPLFKVLSNPKKPHATSYPHTNTSLCSPSLSSFSSPARICRDEKNLVETEESAGHAEKKEKFVSLSGQGVYTPHSQLFATVLVGCICAVAGPYSVSLFWLSNKATSSSSSSFSSSLSSSSSSLSPEREGSESRSTTPSRDLSRTRKASVEEEEEGKKDERQQGKKKPKKNLSLRRGRGRKMINRGKRLLSEEGEEETGKVENERLREEGEGEKEDRNGEREEDARHESLKEGENGGSQDEKKEETLREKRKKKFGGAEYLEMSNLNDLQTDKDALHSSESSSASRLTIEAPLSSRPIRGCRLIGSRLKASLKELETTDTEEEEEVEDGEETSLNEEEEVDPRKRKRKKSSLHARYKGDLDDEETPERPRPARRKNAVDISRGKEKEISSRGEDKADPRDDRKHPFPASSPAIESHGNAGPVSKGKRKEIRKRRKGESEDDDGDDDLFNPEEDASSASPPESSSSSFDEEEQDEESEDFTEEEEDSDEEKRKRKRSKGSNKKTRGDKNSQRGSSSKTDLPKKGMNDKGENCLPLPLSSSSIKPTSASSLEKPVMLVLPAQYEEIERRKGGGDKAPDEEEEREEERKNALRNRVIYPLLLRVLPLSSFLSPKEKERKMKRRNGLTDRHIVSDLALSPIHVKIKRKEERRRRGGGKGEEKEKKLQEEKKKRTKLLSRGDRQSSETSADRAVRRERCLPNGEKKIDKKDTRSHEKRDEGEAEKKMKKKKEEEGIGGGSERRGEEEEQERVKEEEEERDEDCDQEEEIVFHLEFHLLIGLCSGGVWRSSCTLVLSPSFFSSSSSSGIATQRVLPSLHLEPDLGQDLSPRRDREMEVSLSSQRHAFDLSHDTARVKMRILSCRITPLQCLFESIGIPAVHLHIQPFYPFLLPSSAERRTCTSLRVNRMKKKSSPEISP</sequence>
<feature type="compositionally biased region" description="Basic and acidic residues" evidence="1">
    <location>
        <begin position="80"/>
        <end position="90"/>
    </location>
</feature>
<feature type="compositionally biased region" description="Acidic residues" evidence="1">
    <location>
        <begin position="622"/>
        <end position="638"/>
    </location>
</feature>
<feature type="compositionally biased region" description="Basic and acidic residues" evidence="1">
    <location>
        <begin position="837"/>
        <end position="851"/>
    </location>
</feature>
<reference evidence="2 3" key="1">
    <citation type="journal article" date="2017" name="Int. J. Parasitol.">
        <title>The genome of the protozoan parasite Cystoisospora suis and a reverse vaccinology approach to identify vaccine candidates.</title>
        <authorList>
            <person name="Palmieri N."/>
            <person name="Shrestha A."/>
            <person name="Ruttkowski B."/>
            <person name="Beck T."/>
            <person name="Vogl C."/>
            <person name="Tomley F."/>
            <person name="Blake D.P."/>
            <person name="Joachim A."/>
        </authorList>
    </citation>
    <scope>NUCLEOTIDE SEQUENCE [LARGE SCALE GENOMIC DNA]</scope>
    <source>
        <strain evidence="2 3">Wien I</strain>
    </source>
</reference>
<dbReference type="VEuPathDB" id="ToxoDB:CSUI_004335"/>
<feature type="compositionally biased region" description="Basic and acidic residues" evidence="1">
    <location>
        <begin position="565"/>
        <end position="588"/>
    </location>
</feature>
<feature type="region of interest" description="Disordered" evidence="1">
    <location>
        <begin position="291"/>
        <end position="773"/>
    </location>
</feature>
<evidence type="ECO:0000313" key="3">
    <source>
        <dbReference type="Proteomes" id="UP000221165"/>
    </source>
</evidence>
<dbReference type="GeneID" id="94427739"/>
<feature type="compositionally biased region" description="Basic residues" evidence="1">
    <location>
        <begin position="608"/>
        <end position="619"/>
    </location>
</feature>
<organism evidence="2 3">
    <name type="scientific">Cystoisospora suis</name>
    <dbReference type="NCBI Taxonomy" id="483139"/>
    <lineage>
        <taxon>Eukaryota</taxon>
        <taxon>Sar</taxon>
        <taxon>Alveolata</taxon>
        <taxon>Apicomplexa</taxon>
        <taxon>Conoidasida</taxon>
        <taxon>Coccidia</taxon>
        <taxon>Eucoccidiorida</taxon>
        <taxon>Eimeriorina</taxon>
        <taxon>Sarcocystidae</taxon>
        <taxon>Cystoisospora</taxon>
    </lineage>
</organism>
<dbReference type="EMBL" id="MIGC01002008">
    <property type="protein sequence ID" value="PHJ21817.1"/>
    <property type="molecule type" value="Genomic_DNA"/>
</dbReference>
<feature type="region of interest" description="Disordered" evidence="1">
    <location>
        <begin position="48"/>
        <end position="154"/>
    </location>
</feature>
<feature type="compositionally biased region" description="Basic and acidic residues" evidence="1">
    <location>
        <begin position="325"/>
        <end position="347"/>
    </location>
</feature>
<protein>
    <submittedName>
        <fullName evidence="2">Uncharacterized protein</fullName>
    </submittedName>
</protein>
<gene>
    <name evidence="2" type="ORF">CSUI_004335</name>
</gene>
<feature type="compositionally biased region" description="Basic and acidic residues" evidence="1">
    <location>
        <begin position="48"/>
        <end position="58"/>
    </location>
</feature>
<proteinExistence type="predicted"/>
<feature type="region of interest" description="Disordered" evidence="1">
    <location>
        <begin position="824"/>
        <end position="943"/>
    </location>
</feature>
<comment type="caution">
    <text evidence="2">The sequence shown here is derived from an EMBL/GenBank/DDBJ whole genome shotgun (WGS) entry which is preliminary data.</text>
</comment>
<feature type="compositionally biased region" description="Low complexity" evidence="1">
    <location>
        <begin position="716"/>
        <end position="733"/>
    </location>
</feature>
<feature type="compositionally biased region" description="Basic and acidic residues" evidence="1">
    <location>
        <begin position="702"/>
        <end position="713"/>
    </location>
</feature>
<evidence type="ECO:0000313" key="2">
    <source>
        <dbReference type="EMBL" id="PHJ21817.1"/>
    </source>
</evidence>
<feature type="compositionally biased region" description="Acidic residues" evidence="1">
    <location>
        <begin position="651"/>
        <end position="671"/>
    </location>
</feature>
<accession>A0A2C6KXM8</accession>
<evidence type="ECO:0000256" key="1">
    <source>
        <dbReference type="SAM" id="MobiDB-lite"/>
    </source>
</evidence>
<feature type="compositionally biased region" description="Basic residues" evidence="1">
    <location>
        <begin position="824"/>
        <end position="836"/>
    </location>
</feature>
<feature type="compositionally biased region" description="Low complexity" evidence="1">
    <location>
        <begin position="291"/>
        <end position="309"/>
    </location>
</feature>
<feature type="compositionally biased region" description="Basic residues" evidence="1">
    <location>
        <begin position="348"/>
        <end position="372"/>
    </location>
</feature>
<feature type="compositionally biased region" description="Basic and acidic residues" evidence="1">
    <location>
        <begin position="747"/>
        <end position="758"/>
    </location>
</feature>
<feature type="compositionally biased region" description="Acidic residues" evidence="1">
    <location>
        <begin position="501"/>
        <end position="524"/>
    </location>
</feature>
<feature type="compositionally biased region" description="Acidic residues" evidence="1">
    <location>
        <begin position="934"/>
        <end position="943"/>
    </location>
</feature>
<dbReference type="RefSeq" id="XP_067923496.1">
    <property type="nucleotide sequence ID" value="XM_068064528.1"/>
</dbReference>
<feature type="compositionally biased region" description="Basic residues" evidence="1">
    <location>
        <begin position="527"/>
        <end position="539"/>
    </location>
</feature>
<feature type="compositionally biased region" description="Basic and acidic residues" evidence="1">
    <location>
        <begin position="115"/>
        <end position="127"/>
    </location>
</feature>
<dbReference type="Proteomes" id="UP000221165">
    <property type="component" value="Unassembled WGS sequence"/>
</dbReference>
<feature type="non-terminal residue" evidence="2">
    <location>
        <position position="1097"/>
    </location>
</feature>